<proteinExistence type="predicted"/>
<protein>
    <submittedName>
        <fullName evidence="1">Uncharacterized protein</fullName>
    </submittedName>
</protein>
<dbReference type="RefSeq" id="WP_156228338.1">
    <property type="nucleotide sequence ID" value="NZ_CP046453.1"/>
</dbReference>
<keyword evidence="2" id="KW-1185">Reference proteome</keyword>
<dbReference type="AlphaFoldDB" id="A0A6B8W0I1"/>
<gene>
    <name evidence="1" type="ORF">CETAM_07855</name>
</gene>
<accession>A0A6B8W0I1</accession>
<dbReference type="EMBL" id="CP046453">
    <property type="protein sequence ID" value="QGU04825.1"/>
    <property type="molecule type" value="Genomic_DNA"/>
</dbReference>
<name>A0A6B8W0I1_9CORY</name>
<organism evidence="1 2">
    <name type="scientific">Corynebacterium comes</name>
    <dbReference type="NCBI Taxonomy" id="2675218"/>
    <lineage>
        <taxon>Bacteria</taxon>
        <taxon>Bacillati</taxon>
        <taxon>Actinomycetota</taxon>
        <taxon>Actinomycetes</taxon>
        <taxon>Mycobacteriales</taxon>
        <taxon>Corynebacteriaceae</taxon>
        <taxon>Corynebacterium</taxon>
    </lineage>
</organism>
<dbReference type="KEGG" id="ccoe:CETAM_07855"/>
<dbReference type="Proteomes" id="UP000425178">
    <property type="component" value="Chromosome"/>
</dbReference>
<evidence type="ECO:0000313" key="2">
    <source>
        <dbReference type="Proteomes" id="UP000425178"/>
    </source>
</evidence>
<reference evidence="1 2" key="1">
    <citation type="journal article" date="2021" name="Int. J. Syst. Evol. Microbiol.">
        <title>Classification of three corynebacterial strains isolated from a small paddock in North Rhine-Westphalia: proposal of &lt;i&gt;Corynebacterium kalinowskii&lt;/i&gt; sp. nov., &lt;i&gt;Corynebacterium comes&lt;/i&gt; sp. nov. and &lt;i&gt;Corynebacterium occultum&lt;/i&gt; sp. nov.</title>
        <authorList>
            <person name="Schaffert L."/>
            <person name="Ruwe M."/>
            <person name="Milse J."/>
            <person name="Hanuschka K."/>
            <person name="Ortseifen V."/>
            <person name="Droste J."/>
            <person name="Brandt D."/>
            <person name="Schl L."/>
            <person name="Kutter Y."/>
            <person name="Vinke S."/>
            <person name="Vieh P."/>
            <person name="Jacob L."/>
            <person name="L N.C."/>
            <person name="Schulte-Berndt E."/>
            <person name="Hain C."/>
            <person name="Linder M."/>
            <person name="Schmidt P."/>
            <person name="Wollenschl L."/>
            <person name="Luttermann T."/>
            <person name="Thieme E."/>
            <person name="Hassa J."/>
            <person name="Haak M."/>
            <person name="Wittchen M."/>
            <person name="Mentz A."/>
            <person name="Persicke M."/>
            <person name="Busche T."/>
            <person name="R C."/>
        </authorList>
    </citation>
    <scope>NUCLEOTIDE SEQUENCE [LARGE SCALE GENOMIC DNA]</scope>
    <source>
        <strain evidence="1 2">2019</strain>
    </source>
</reference>
<evidence type="ECO:0000313" key="1">
    <source>
        <dbReference type="EMBL" id="QGU04825.1"/>
    </source>
</evidence>
<sequence>MSRVSTNLVVMPAGPALVRALAPADAAGRRIATSILSLVDAAGTRPIHLVGSRSARWETDLEGSFGAWGAPQVTVGAGRFLPELVQRHVLGERSSRIEDVRGSLGVPDPSVLTLVALDGSAGLTARAPLTLLDRGAEADRWCRDMLSGGQVADPGFLSEAGVLEPELWLQLAALTPRRAALVEADTSHGVGRYVAAWEI</sequence>